<reference evidence="2" key="1">
    <citation type="submission" date="2023-10" db="EMBL/GenBank/DDBJ databases">
        <authorList>
            <person name="Chen Y."/>
            <person name="Shah S."/>
            <person name="Dougan E. K."/>
            <person name="Thang M."/>
            <person name="Chan C."/>
        </authorList>
    </citation>
    <scope>NUCLEOTIDE SEQUENCE [LARGE SCALE GENOMIC DNA]</scope>
</reference>
<gene>
    <name evidence="2" type="ORF">PCOR1329_LOCUS45711</name>
</gene>
<organism evidence="2 3">
    <name type="scientific">Prorocentrum cordatum</name>
    <dbReference type="NCBI Taxonomy" id="2364126"/>
    <lineage>
        <taxon>Eukaryota</taxon>
        <taxon>Sar</taxon>
        <taxon>Alveolata</taxon>
        <taxon>Dinophyceae</taxon>
        <taxon>Prorocentrales</taxon>
        <taxon>Prorocentraceae</taxon>
        <taxon>Prorocentrum</taxon>
    </lineage>
</organism>
<dbReference type="PANTHER" id="PTHR36220:SF1">
    <property type="entry name" value="GAMMA TUBULIN COMPLEX COMPONENT C-TERMINAL DOMAIN-CONTAINING PROTEIN"/>
    <property type="match status" value="1"/>
</dbReference>
<proteinExistence type="predicted"/>
<feature type="region of interest" description="Disordered" evidence="1">
    <location>
        <begin position="76"/>
        <end position="95"/>
    </location>
</feature>
<sequence>MGHTGSGRGTRNRQCYLVCPCLRHRHREPCQGECRRHERSPGAGRVPVFPAPTPILTPAPPLPAARGSGRFAGRGDAEACGRAMSGPPGPSARGAPCCPSPAWRPCRLGPPASRRSGALATRKAVGEASEGGMLRRPALAGGSPDAQPPGQVQGVGSTKGNRESTGGWSRSRLVIALMVMLFAAQATTGSATETAAAAEALYIDGPRVASFAWSGPCCYSTASSRVNAEAACSADPDCYVLRDNDCTDTGVRYCYSAISDIVANWEGKNSRACTYVKNQPTPSPKSAPAPPPTPALPQTPAPPTPVPTGTFDDVFRRLMGLSTLCWVRSSWPRTWPAATALGSRWPSAPTGPGWWWWGPRTTTTPGHCPGLRTCSTGPAARSWRSSSGMRLCGRDHTGRGRQDIIWVRVRIRLNQRRAAGEAPGRRRGRLRQLRVLGGRQCRRGPGGGRGLFFKDENAGSAHVFDGASGAQLAKLVAADAAAGDYFGRSVAVSRGRGPGGGVAYGVDDAGGISGSAYVFDGASGAQLARLAAAAASDVDHFGWSVAVGADGARAVVGARHGESDAGSARGAAPVFDRTTPDAPTG</sequence>
<feature type="region of interest" description="Disordered" evidence="1">
    <location>
        <begin position="276"/>
        <end position="309"/>
    </location>
</feature>
<name>A0ABN9U6Y2_9DINO</name>
<dbReference type="Proteomes" id="UP001189429">
    <property type="component" value="Unassembled WGS sequence"/>
</dbReference>
<dbReference type="Pfam" id="PF14312">
    <property type="entry name" value="FG-GAP_2"/>
    <property type="match status" value="2"/>
</dbReference>
<dbReference type="EMBL" id="CAUYUJ010015497">
    <property type="protein sequence ID" value="CAK0854748.1"/>
    <property type="molecule type" value="Genomic_DNA"/>
</dbReference>
<accession>A0ABN9U6Y2</accession>
<evidence type="ECO:0008006" key="4">
    <source>
        <dbReference type="Google" id="ProtNLM"/>
    </source>
</evidence>
<evidence type="ECO:0000256" key="1">
    <source>
        <dbReference type="SAM" id="MobiDB-lite"/>
    </source>
</evidence>
<feature type="region of interest" description="Disordered" evidence="1">
    <location>
        <begin position="109"/>
        <end position="167"/>
    </location>
</feature>
<feature type="compositionally biased region" description="Polar residues" evidence="1">
    <location>
        <begin position="154"/>
        <end position="167"/>
    </location>
</feature>
<dbReference type="PANTHER" id="PTHR36220">
    <property type="entry name" value="UNNAMED PRODUCT"/>
    <property type="match status" value="1"/>
</dbReference>
<protein>
    <recommendedName>
        <fullName evidence="4">Subtilisin</fullName>
    </recommendedName>
</protein>
<dbReference type="InterPro" id="IPR013517">
    <property type="entry name" value="FG-GAP"/>
</dbReference>
<feature type="region of interest" description="Disordered" evidence="1">
    <location>
        <begin position="561"/>
        <end position="585"/>
    </location>
</feature>
<keyword evidence="3" id="KW-1185">Reference proteome</keyword>
<evidence type="ECO:0000313" key="3">
    <source>
        <dbReference type="Proteomes" id="UP001189429"/>
    </source>
</evidence>
<feature type="compositionally biased region" description="Pro residues" evidence="1">
    <location>
        <begin position="281"/>
        <end position="306"/>
    </location>
</feature>
<comment type="caution">
    <text evidence="2">The sequence shown here is derived from an EMBL/GenBank/DDBJ whole genome shotgun (WGS) entry which is preliminary data.</text>
</comment>
<evidence type="ECO:0000313" key="2">
    <source>
        <dbReference type="EMBL" id="CAK0854748.1"/>
    </source>
</evidence>